<feature type="region of interest" description="Disordered" evidence="1">
    <location>
        <begin position="467"/>
        <end position="563"/>
    </location>
</feature>
<feature type="compositionally biased region" description="Polar residues" evidence="1">
    <location>
        <begin position="711"/>
        <end position="720"/>
    </location>
</feature>
<sequence>MPRQETNHDFEIYVDQSCLSTPLDEVHPQELGVAPGQQKKSAATVRERNGTKMTSSNNEESEVRPSVETDHAEMDGEYPDRAEASERAESEDKHEDIRDGSVLSDGTDDTHDPAQADDSYLGDPEYAESHIHADDGGDASSRHEATDEDVFSDKSPRSSLGSYDAVSESDKAHKDFDNMTTTTRSPRISDISQYEREYEKGDFIQTVRGTPRPPFRTPSDVRAMQMSSPPSSVLGSPRSTKKQFPTVSRLGTPTTSAQYSPKRMSTPPRFKGRKEAPLVLLHVTLLPLRWAWGDLLNNLDTDDVSERLKTLRESWRLLQDRIGDTVIERGILLGHPQNDYEVLEERLLEALELPFRRRARILECGHYLGPANESSLTEDEESEDEWSSQRSRSGDKRHWCDTCKSEIRGDSLGSGKIFRVKVYASNGLMRAGAWEACWKEMERVDVELEPIVEPTLQEELVRLAATRQETGNQKEDQNRREQSDANFRFGTSSPQPEPSRVGTPISSETRRRRDEERLREIYGHSPPPPQSREPSVHPEQPSSPPPSRRDEAHKQEKSHQATYQNASFPELLLQSVRVLMQDRRNVAIFTLSIFVLMLAFRNAPTPAEPVYEPVIHRMRDVPIVRRAQAIDTPQLPTVQVKYSTTDSLVASPICGEPSATPQQHEPLADPAMGTPNQVPPDAVQHQDAPVDKPMEATSIYNDQYDPEAESVLSQEPTSMTSDHDMAQPETTAAEPDYEGDLEAASQADISASESAPAADDQEEPVAEESQQETIQNEAEGVSTASDEAVDVATESATSQDSIAAATSVSTVYEPCSTFGGAYDQFVYMGLQSEQTETVTEKKVVRVFHTITETEVETATETVKMSATDVSLEATPSVTADDVPLEESALVVLPELEEEPTVAEAVIEDNDL</sequence>
<proteinExistence type="predicted"/>
<organism evidence="2 3">
    <name type="scientific">Daldinia eschscholtzii</name>
    <dbReference type="NCBI Taxonomy" id="292717"/>
    <lineage>
        <taxon>Eukaryota</taxon>
        <taxon>Fungi</taxon>
        <taxon>Dikarya</taxon>
        <taxon>Ascomycota</taxon>
        <taxon>Pezizomycotina</taxon>
        <taxon>Sordariomycetes</taxon>
        <taxon>Xylariomycetidae</taxon>
        <taxon>Xylariales</taxon>
        <taxon>Hypoxylaceae</taxon>
        <taxon>Daldinia</taxon>
    </lineage>
</organism>
<comment type="caution">
    <text evidence="2">The sequence shown here is derived from an EMBL/GenBank/DDBJ whole genome shotgun (WGS) entry which is preliminary data.</text>
</comment>
<feature type="region of interest" description="Disordered" evidence="1">
    <location>
        <begin position="708"/>
        <end position="805"/>
    </location>
</feature>
<protein>
    <recommendedName>
        <fullName evidence="4">Pathway-specific nitrogen regulator</fullName>
    </recommendedName>
</protein>
<keyword evidence="3" id="KW-1185">Reference proteome</keyword>
<feature type="compositionally biased region" description="Polar residues" evidence="1">
    <location>
        <begin position="794"/>
        <end position="805"/>
    </location>
</feature>
<feature type="compositionally biased region" description="Basic and acidic residues" evidence="1">
    <location>
        <begin position="127"/>
        <end position="156"/>
    </location>
</feature>
<name>A0AAX6MUD6_9PEZI</name>
<reference evidence="2 3" key="1">
    <citation type="journal article" date="2024" name="Front Chem Biol">
        <title>Unveiling the potential of Daldinia eschscholtzii MFLUCC 19-0629 through bioactivity and bioinformatics studies for enhanced sustainable agriculture production.</title>
        <authorList>
            <person name="Brooks S."/>
            <person name="Weaver J.A."/>
            <person name="Klomchit A."/>
            <person name="Alharthi S.A."/>
            <person name="Onlamun T."/>
            <person name="Nurani R."/>
            <person name="Vong T.K."/>
            <person name="Alberti F."/>
            <person name="Greco C."/>
        </authorList>
    </citation>
    <scope>NUCLEOTIDE SEQUENCE [LARGE SCALE GENOMIC DNA]</scope>
    <source>
        <strain evidence="2">MFLUCC 19-0629</strain>
    </source>
</reference>
<feature type="compositionally biased region" description="Acidic residues" evidence="1">
    <location>
        <begin position="376"/>
        <end position="386"/>
    </location>
</feature>
<feature type="compositionally biased region" description="Polar residues" evidence="1">
    <location>
        <begin position="178"/>
        <end position="189"/>
    </location>
</feature>
<feature type="region of interest" description="Disordered" evidence="1">
    <location>
        <begin position="206"/>
        <end position="270"/>
    </location>
</feature>
<feature type="region of interest" description="Disordered" evidence="1">
    <location>
        <begin position="657"/>
        <end position="688"/>
    </location>
</feature>
<feature type="compositionally biased region" description="Basic and acidic residues" evidence="1">
    <location>
        <begin position="168"/>
        <end position="177"/>
    </location>
</feature>
<gene>
    <name evidence="2" type="ORF">Daesc_003664</name>
</gene>
<dbReference type="EMBL" id="JBANMG010000003">
    <property type="protein sequence ID" value="KAK6956017.1"/>
    <property type="molecule type" value="Genomic_DNA"/>
</dbReference>
<dbReference type="Proteomes" id="UP001369815">
    <property type="component" value="Unassembled WGS sequence"/>
</dbReference>
<feature type="compositionally biased region" description="Acidic residues" evidence="1">
    <location>
        <begin position="759"/>
        <end position="770"/>
    </location>
</feature>
<feature type="compositionally biased region" description="Basic and acidic residues" evidence="1">
    <location>
        <begin position="547"/>
        <end position="559"/>
    </location>
</feature>
<evidence type="ECO:0000313" key="2">
    <source>
        <dbReference type="EMBL" id="KAK6956017.1"/>
    </source>
</evidence>
<feature type="compositionally biased region" description="Basic and acidic residues" evidence="1">
    <location>
        <begin position="472"/>
        <end position="483"/>
    </location>
</feature>
<evidence type="ECO:0008006" key="4">
    <source>
        <dbReference type="Google" id="ProtNLM"/>
    </source>
</evidence>
<dbReference type="AlphaFoldDB" id="A0AAX6MUD6"/>
<accession>A0AAX6MUD6</accession>
<feature type="region of interest" description="Disordered" evidence="1">
    <location>
        <begin position="372"/>
        <end position="397"/>
    </location>
</feature>
<feature type="region of interest" description="Disordered" evidence="1">
    <location>
        <begin position="31"/>
        <end position="189"/>
    </location>
</feature>
<evidence type="ECO:0000313" key="3">
    <source>
        <dbReference type="Proteomes" id="UP001369815"/>
    </source>
</evidence>
<evidence type="ECO:0000256" key="1">
    <source>
        <dbReference type="SAM" id="MobiDB-lite"/>
    </source>
</evidence>
<feature type="compositionally biased region" description="Basic and acidic residues" evidence="1">
    <location>
        <begin position="508"/>
        <end position="522"/>
    </location>
</feature>
<feature type="compositionally biased region" description="Polar residues" evidence="1">
    <location>
        <begin position="225"/>
        <end position="259"/>
    </location>
</feature>
<feature type="compositionally biased region" description="Basic and acidic residues" evidence="1">
    <location>
        <begin position="61"/>
        <end position="99"/>
    </location>
</feature>